<protein>
    <submittedName>
        <fullName evidence="1">Signal peptide protein</fullName>
    </submittedName>
</protein>
<feature type="non-terminal residue" evidence="1">
    <location>
        <position position="1"/>
    </location>
</feature>
<comment type="caution">
    <text evidence="1">The sequence shown here is derived from an EMBL/GenBank/DDBJ whole genome shotgun (WGS) entry which is preliminary data.</text>
</comment>
<evidence type="ECO:0000313" key="1">
    <source>
        <dbReference type="EMBL" id="MDK7294141.1"/>
    </source>
</evidence>
<proteinExistence type="predicted"/>
<dbReference type="AlphaFoldDB" id="A0AAW6YNK2"/>
<accession>A0AAW6YNK2</accession>
<organism evidence="1 2">
    <name type="scientific">Streptococcus pasteurianus</name>
    <dbReference type="NCBI Taxonomy" id="197614"/>
    <lineage>
        <taxon>Bacteria</taxon>
        <taxon>Bacillati</taxon>
        <taxon>Bacillota</taxon>
        <taxon>Bacilli</taxon>
        <taxon>Lactobacillales</taxon>
        <taxon>Streptococcaceae</taxon>
        <taxon>Streptococcus</taxon>
    </lineage>
</organism>
<dbReference type="Proteomes" id="UP001237917">
    <property type="component" value="Unassembled WGS sequence"/>
</dbReference>
<name>A0AAW6YNK2_9STRE</name>
<evidence type="ECO:0000313" key="2">
    <source>
        <dbReference type="Proteomes" id="UP001237917"/>
    </source>
</evidence>
<gene>
    <name evidence="1" type="ORF">QP487_12045</name>
</gene>
<reference evidence="1" key="1">
    <citation type="submission" date="2023-05" db="EMBL/GenBank/DDBJ databases">
        <title>Cataloging the Phylogenetic Diversity of Human Bladder Bacteria.</title>
        <authorList>
            <person name="Du J."/>
        </authorList>
    </citation>
    <scope>NUCLEOTIDE SEQUENCE</scope>
    <source>
        <strain evidence="1">UMB0765</strain>
    </source>
</reference>
<dbReference type="EMBL" id="JASOPU010000199">
    <property type="protein sequence ID" value="MDK7294141.1"/>
    <property type="molecule type" value="Genomic_DNA"/>
</dbReference>
<sequence length="99" mass="11446">NIWQNATQNDFLPADRVSGTAQGPETYYGKQSWKTYTRNGVNLWWGGGSFSRWNYIGSAHTLKDIIYKHYWQGSNYPQSGCTKLNKDEWGDEAQFTNSR</sequence>
<feature type="non-terminal residue" evidence="1">
    <location>
        <position position="99"/>
    </location>
</feature>